<dbReference type="Gene3D" id="1.25.10.10">
    <property type="entry name" value="Leucine-rich Repeat Variant"/>
    <property type="match status" value="2"/>
</dbReference>
<protein>
    <submittedName>
        <fullName evidence="1">HEAT repeat</fullName>
    </submittedName>
</protein>
<dbReference type="RefSeq" id="WP_228772098.1">
    <property type="nucleotide sequence ID" value="NZ_FNDV01000008.1"/>
</dbReference>
<keyword evidence="2" id="KW-1185">Reference proteome</keyword>
<dbReference type="Proteomes" id="UP000199651">
    <property type="component" value="Unassembled WGS sequence"/>
</dbReference>
<dbReference type="SUPFAM" id="SSF48371">
    <property type="entry name" value="ARM repeat"/>
    <property type="match status" value="1"/>
</dbReference>
<evidence type="ECO:0000313" key="2">
    <source>
        <dbReference type="Proteomes" id="UP000199651"/>
    </source>
</evidence>
<dbReference type="STRING" id="504798.SAMN05421871_108346"/>
<evidence type="ECO:0000313" key="1">
    <source>
        <dbReference type="EMBL" id="SDO33367.1"/>
    </source>
</evidence>
<accession>A0A1H0IPK5</accession>
<reference evidence="2" key="1">
    <citation type="submission" date="2016-10" db="EMBL/GenBank/DDBJ databases">
        <authorList>
            <person name="Varghese N."/>
            <person name="Submissions S."/>
        </authorList>
    </citation>
    <scope>NUCLEOTIDE SEQUENCE [LARGE SCALE GENOMIC DNA]</scope>
    <source>
        <strain evidence="2">IBRC-M 10655</strain>
    </source>
</reference>
<organism evidence="1 2">
    <name type="scientific">Actinokineospora alba</name>
    <dbReference type="NCBI Taxonomy" id="504798"/>
    <lineage>
        <taxon>Bacteria</taxon>
        <taxon>Bacillati</taxon>
        <taxon>Actinomycetota</taxon>
        <taxon>Actinomycetes</taxon>
        <taxon>Pseudonocardiales</taxon>
        <taxon>Pseudonocardiaceae</taxon>
        <taxon>Actinokineospora</taxon>
    </lineage>
</organism>
<dbReference type="InterPro" id="IPR016024">
    <property type="entry name" value="ARM-type_fold"/>
</dbReference>
<dbReference type="AlphaFoldDB" id="A0A1H0IPK5"/>
<gene>
    <name evidence="1" type="ORF">SAMN05192558_102647</name>
</gene>
<proteinExistence type="predicted"/>
<sequence>MTTPDSAALGFADVSLITAARLALAGDDPGLWTVLDLRARSYWWRGPAVPDPSPEVAVVLAACDRSGRVRESAVTDIARRGNPALWPVLALRCADWVPEIRARAREVALRCLGELPGAAFQAFAPLALLLAKRAEGQWLAGVVEANLREGPPEVLAVALASSNRVVRRAAYRLAMGRLPLDRLLSAVRSDDDTVIRLHCAEALIRMGDLDLTRSLLSSGTAAVRAEAVHALGSAGERGPAEAALTDRNRIVRETAQAVLRRAGSDPGGAYRALLAVSPTPAVIAGMGETGGDTELLRPFLTHPVTRVRVETVRALRRLGDTPVGLLTPMLADPAAAVTRQVVVSLRGHELDMSFLLRQLGVDQPPHSRFAAYRLLTARDAWTRIETNLALLDDAYLGGRAHADIASWLRNSAATSYLVPTAERVTRVDALLRESTTLGEHTVSLVRFHMGLHR</sequence>
<dbReference type="EMBL" id="FNJB01000002">
    <property type="protein sequence ID" value="SDO33367.1"/>
    <property type="molecule type" value="Genomic_DNA"/>
</dbReference>
<dbReference type="InterPro" id="IPR011989">
    <property type="entry name" value="ARM-like"/>
</dbReference>
<name>A0A1H0IPK5_9PSEU</name>